<dbReference type="EMBL" id="CH408035">
    <property type="protein sequence ID" value="EAQ83193.1"/>
    <property type="molecule type" value="Genomic_DNA"/>
</dbReference>
<dbReference type="GeneID" id="4396132"/>
<reference evidence="3" key="1">
    <citation type="journal article" date="2015" name="Genome Announc.">
        <title>Draft genome sequence of the cellulolytic fungus Chaetomium globosum.</title>
        <authorList>
            <person name="Cuomo C.A."/>
            <person name="Untereiner W.A."/>
            <person name="Ma L.-J."/>
            <person name="Grabherr M."/>
            <person name="Birren B.W."/>
        </authorList>
    </citation>
    <scope>NUCLEOTIDE SEQUENCE [LARGE SCALE GENOMIC DNA]</scope>
    <source>
        <strain evidence="3">ATCC 6205 / CBS 148.51 / DSM 1962 / NBRC 6347 / NRRL 1970</strain>
    </source>
</reference>
<evidence type="ECO:0000256" key="1">
    <source>
        <dbReference type="SAM" id="MobiDB-lite"/>
    </source>
</evidence>
<accession>Q2GR07</accession>
<sequence>MLRDSTITGFQGLLFAHVGSSPIPSCICTQLKREQTTRQARGKQLSTNEGKHGHIGPPGSGLPVHISCTLTRIASDWRASSVVPPARRRLRLVASCSASLGLWQRPTRMLCHQSCSAPGFSRELWLLGRHWQWHWVRGRPVGHVGKLAGPAPLQPDLSSQTCTVGAARCSAQRMNEALIVWGACVPNARSSHHLEDRACLIVPVIGIPPRRNVLMLT</sequence>
<dbReference type="HOGENOM" id="CLU_1272136_0_0_1"/>
<dbReference type="AlphaFoldDB" id="Q2GR07"/>
<evidence type="ECO:0000313" key="3">
    <source>
        <dbReference type="Proteomes" id="UP000001056"/>
    </source>
</evidence>
<name>Q2GR07_CHAGB</name>
<proteinExistence type="predicted"/>
<protein>
    <submittedName>
        <fullName evidence="2">Uncharacterized protein</fullName>
    </submittedName>
</protein>
<evidence type="ECO:0000313" key="2">
    <source>
        <dbReference type="EMBL" id="EAQ83193.1"/>
    </source>
</evidence>
<organism evidence="2 3">
    <name type="scientific">Chaetomium globosum (strain ATCC 6205 / CBS 148.51 / DSM 1962 / NBRC 6347 / NRRL 1970)</name>
    <name type="common">Soil fungus</name>
    <dbReference type="NCBI Taxonomy" id="306901"/>
    <lineage>
        <taxon>Eukaryota</taxon>
        <taxon>Fungi</taxon>
        <taxon>Dikarya</taxon>
        <taxon>Ascomycota</taxon>
        <taxon>Pezizomycotina</taxon>
        <taxon>Sordariomycetes</taxon>
        <taxon>Sordariomycetidae</taxon>
        <taxon>Sordariales</taxon>
        <taxon>Chaetomiaceae</taxon>
        <taxon>Chaetomium</taxon>
    </lineage>
</organism>
<dbReference type="InParanoid" id="Q2GR07"/>
<dbReference type="VEuPathDB" id="FungiDB:CHGG_09597"/>
<keyword evidence="3" id="KW-1185">Reference proteome</keyword>
<gene>
    <name evidence="2" type="ORF">CHGG_09597</name>
</gene>
<feature type="region of interest" description="Disordered" evidence="1">
    <location>
        <begin position="38"/>
        <end position="58"/>
    </location>
</feature>
<dbReference type="Proteomes" id="UP000001056">
    <property type="component" value="Unassembled WGS sequence"/>
</dbReference>
<dbReference type="RefSeq" id="XP_001227524.1">
    <property type="nucleotide sequence ID" value="XM_001227523.1"/>
</dbReference>